<dbReference type="KEGG" id="kne:92182411"/>
<accession>A0AAW0YX99</accession>
<dbReference type="Pfam" id="PF05368">
    <property type="entry name" value="NmrA"/>
    <property type="match status" value="1"/>
</dbReference>
<organism evidence="5 6">
    <name type="scientific">Kwoniella newhampshirensis</name>
    <dbReference type="NCBI Taxonomy" id="1651941"/>
    <lineage>
        <taxon>Eukaryota</taxon>
        <taxon>Fungi</taxon>
        <taxon>Dikarya</taxon>
        <taxon>Basidiomycota</taxon>
        <taxon>Agaricomycotina</taxon>
        <taxon>Tremellomycetes</taxon>
        <taxon>Tremellales</taxon>
        <taxon>Cryptococcaceae</taxon>
        <taxon>Kwoniella</taxon>
    </lineage>
</organism>
<name>A0AAW0YX99_9TREE</name>
<keyword evidence="2" id="KW-0521">NADP</keyword>
<keyword evidence="3" id="KW-0560">Oxidoreductase</keyword>
<evidence type="ECO:0000256" key="3">
    <source>
        <dbReference type="ARBA" id="ARBA00023002"/>
    </source>
</evidence>
<dbReference type="Proteomes" id="UP001388673">
    <property type="component" value="Unassembled WGS sequence"/>
</dbReference>
<dbReference type="InterPro" id="IPR051164">
    <property type="entry name" value="NmrA-like_oxidored"/>
</dbReference>
<comment type="similarity">
    <text evidence="1">Belongs to the NmrA-type oxidoreductase family.</text>
</comment>
<dbReference type="EMBL" id="JBCAWK010000009">
    <property type="protein sequence ID" value="KAK8849817.1"/>
    <property type="molecule type" value="Genomic_DNA"/>
</dbReference>
<keyword evidence="6" id="KW-1185">Reference proteome</keyword>
<protein>
    <recommendedName>
        <fullName evidence="4">NmrA-like domain-containing protein</fullName>
    </recommendedName>
</protein>
<dbReference type="InterPro" id="IPR036291">
    <property type="entry name" value="NAD(P)-bd_dom_sf"/>
</dbReference>
<dbReference type="AlphaFoldDB" id="A0AAW0YX99"/>
<dbReference type="PANTHER" id="PTHR42748">
    <property type="entry name" value="NITROGEN METABOLITE REPRESSION PROTEIN NMRA FAMILY MEMBER"/>
    <property type="match status" value="1"/>
</dbReference>
<dbReference type="SUPFAM" id="SSF51735">
    <property type="entry name" value="NAD(P)-binding Rossmann-fold domains"/>
    <property type="match status" value="1"/>
</dbReference>
<evidence type="ECO:0000259" key="4">
    <source>
        <dbReference type="Pfam" id="PF05368"/>
    </source>
</evidence>
<dbReference type="GO" id="GO:0016491">
    <property type="term" value="F:oxidoreductase activity"/>
    <property type="evidence" value="ECO:0007669"/>
    <property type="project" value="UniProtKB-KW"/>
</dbReference>
<sequence length="351" mass="39262">MQKIDRLLGPLNPNTVAASTAPDPIKIIVFTATGDQGRSVCEKLVEDGGFEVMGVTRNVDGKAAKALSARGVNMVRGDLDDPESYKQFLQGMDGAFVNADFFSTYFANGQDSVNAQEVEVRQIKAVIDACKAAGVGHVVFSALDGYEEEERKVPHFESKAQTVKYLKETYEGHAEHPDRPHGLHHHLHWTNIYTCTYFSDLIKFHQLNPDPSSTTGEEWILGLPIPDDTKVAGFAVEQLGLWVKKAFLDHKHWRGKDMQVCAEYMTPLEMAEILSEQTGKKVRPLGLSHDAFHSEKHKKNLGDALWKNYNASVAGYFERDIEASRKVCPEQWDFKGWALQSKELAALFNSH</sequence>
<dbReference type="InterPro" id="IPR008030">
    <property type="entry name" value="NmrA-like"/>
</dbReference>
<proteinExistence type="inferred from homology"/>
<dbReference type="Gene3D" id="3.90.25.10">
    <property type="entry name" value="UDP-galactose 4-epimerase, domain 1"/>
    <property type="match status" value="1"/>
</dbReference>
<dbReference type="PANTHER" id="PTHR42748:SF30">
    <property type="entry name" value="NMRA-LIKE DOMAIN-CONTAINING PROTEIN"/>
    <property type="match status" value="1"/>
</dbReference>
<dbReference type="CDD" id="cd05251">
    <property type="entry name" value="NmrA_like_SDR_a"/>
    <property type="match status" value="1"/>
</dbReference>
<evidence type="ECO:0000313" key="5">
    <source>
        <dbReference type="EMBL" id="KAK8849817.1"/>
    </source>
</evidence>
<evidence type="ECO:0000256" key="1">
    <source>
        <dbReference type="ARBA" id="ARBA00006328"/>
    </source>
</evidence>
<gene>
    <name evidence="5" type="ORF">IAR55_005153</name>
</gene>
<evidence type="ECO:0000313" key="6">
    <source>
        <dbReference type="Proteomes" id="UP001388673"/>
    </source>
</evidence>
<evidence type="ECO:0000256" key="2">
    <source>
        <dbReference type="ARBA" id="ARBA00022857"/>
    </source>
</evidence>
<dbReference type="RefSeq" id="XP_066801705.1">
    <property type="nucleotide sequence ID" value="XM_066948246.1"/>
</dbReference>
<reference evidence="5 6" key="1">
    <citation type="journal article" date="2024" name="bioRxiv">
        <title>Comparative genomics of Cryptococcus and Kwoniella reveals pathogenesis evolution and contrasting karyotype dynamics via intercentromeric recombination or chromosome fusion.</title>
        <authorList>
            <person name="Coelho M.A."/>
            <person name="David-Palma M."/>
            <person name="Shea T."/>
            <person name="Bowers K."/>
            <person name="McGinley-Smith S."/>
            <person name="Mohammad A.W."/>
            <person name="Gnirke A."/>
            <person name="Yurkov A.M."/>
            <person name="Nowrousian M."/>
            <person name="Sun S."/>
            <person name="Cuomo C.A."/>
            <person name="Heitman J."/>
        </authorList>
    </citation>
    <scope>NUCLEOTIDE SEQUENCE [LARGE SCALE GENOMIC DNA]</scope>
    <source>
        <strain evidence="5 6">CBS 13917</strain>
    </source>
</reference>
<dbReference type="GO" id="GO:0005634">
    <property type="term" value="C:nucleus"/>
    <property type="evidence" value="ECO:0007669"/>
    <property type="project" value="TreeGrafter"/>
</dbReference>
<comment type="caution">
    <text evidence="5">The sequence shown here is derived from an EMBL/GenBank/DDBJ whole genome shotgun (WGS) entry which is preliminary data.</text>
</comment>
<dbReference type="Gene3D" id="3.40.50.720">
    <property type="entry name" value="NAD(P)-binding Rossmann-like Domain"/>
    <property type="match status" value="1"/>
</dbReference>
<feature type="domain" description="NmrA-like" evidence="4">
    <location>
        <begin position="26"/>
        <end position="293"/>
    </location>
</feature>
<dbReference type="GeneID" id="92182411"/>